<dbReference type="EMBL" id="OR769222">
    <property type="protein sequence ID" value="WQJ52828.1"/>
    <property type="molecule type" value="Genomic_DNA"/>
</dbReference>
<name>A0ABZ0Z462_9CAUD</name>
<evidence type="ECO:0000313" key="1">
    <source>
        <dbReference type="EMBL" id="WQJ52828.1"/>
    </source>
</evidence>
<organism evidence="1 2">
    <name type="scientific">phage Lak_Megaphage_RVC_JS4_GC31</name>
    <dbReference type="NCBI Taxonomy" id="3109228"/>
    <lineage>
        <taxon>Viruses</taxon>
        <taxon>Duplodnaviria</taxon>
        <taxon>Heunggongvirae</taxon>
        <taxon>Uroviricota</taxon>
        <taxon>Caudoviricetes</taxon>
        <taxon>Caudoviricetes code 15 clade</taxon>
    </lineage>
</organism>
<proteinExistence type="predicted"/>
<protein>
    <submittedName>
        <fullName evidence="1">Uncharacterized protein</fullName>
    </submittedName>
</protein>
<accession>A0ABZ0Z462</accession>
<sequence length="80" mass="9378">MIRFLKKQSNTTVPAYKFWVSTKITCRHNADINSVTITLLSMLTDYLNDNKQLKLVSYNFIHDNGNPYYDWAITAIFKDI</sequence>
<evidence type="ECO:0000313" key="2">
    <source>
        <dbReference type="Proteomes" id="UP001349343"/>
    </source>
</evidence>
<keyword evidence="2" id="KW-1185">Reference proteome</keyword>
<reference evidence="1 2" key="1">
    <citation type="submission" date="2023-11" db="EMBL/GenBank/DDBJ databases">
        <authorList>
            <person name="Cook R."/>
            <person name="Crisci M."/>
            <person name="Pye H."/>
            <person name="Adriaenssens E."/>
            <person name="Santini J."/>
        </authorList>
    </citation>
    <scope>NUCLEOTIDE SEQUENCE [LARGE SCALE GENOMIC DNA]</scope>
    <source>
        <strain evidence="1">Lak_Megaphage_RVC_JS4_GC31</strain>
    </source>
</reference>
<dbReference type="Proteomes" id="UP001349343">
    <property type="component" value="Segment"/>
</dbReference>